<dbReference type="EMBL" id="CP063657">
    <property type="protein sequence ID" value="QOW22036.1"/>
    <property type="molecule type" value="Genomic_DNA"/>
</dbReference>
<evidence type="ECO:0000313" key="8">
    <source>
        <dbReference type="Proteomes" id="UP000593932"/>
    </source>
</evidence>
<dbReference type="RefSeq" id="WP_194034585.1">
    <property type="nucleotide sequence ID" value="NZ_CP063657.1"/>
</dbReference>
<evidence type="ECO:0000259" key="6">
    <source>
        <dbReference type="Pfam" id="PF09864"/>
    </source>
</evidence>
<keyword evidence="4" id="KW-0449">Lipoprotein</keyword>
<dbReference type="SUPFAM" id="SSF141488">
    <property type="entry name" value="YdhA-like"/>
    <property type="match status" value="1"/>
</dbReference>
<dbReference type="Gene3D" id="2.40.128.200">
    <property type="match status" value="1"/>
</dbReference>
<accession>A0A7S6UKQ4</accession>
<keyword evidence="8" id="KW-1185">Reference proteome</keyword>
<keyword evidence="2" id="KW-0472">Membrane</keyword>
<protein>
    <submittedName>
        <fullName evidence="7">MliC family protein</fullName>
    </submittedName>
</protein>
<gene>
    <name evidence="7" type="ORF">INQ42_12685</name>
</gene>
<dbReference type="InterPro" id="IPR036328">
    <property type="entry name" value="MliC_sf"/>
</dbReference>
<evidence type="ECO:0000256" key="1">
    <source>
        <dbReference type="ARBA" id="ARBA00022729"/>
    </source>
</evidence>
<keyword evidence="3" id="KW-0564">Palmitate</keyword>
<evidence type="ECO:0000256" key="2">
    <source>
        <dbReference type="ARBA" id="ARBA00023136"/>
    </source>
</evidence>
<sequence length="112" mass="11691">MKILAPAAFASVLLMSACVTSPQSPADSSAQSYRCESGQTITASYPTTDSATVQYKGNSHTMAIAVSASGARYLGGEMEWWTKGSGTGSEGTLFRHMPDNTTGEVIETCTAI</sequence>
<reference evidence="7 8" key="1">
    <citation type="submission" date="2020-10" db="EMBL/GenBank/DDBJ databases">
        <title>complete genome sequencing of Lysobacter sp. H23M41.</title>
        <authorList>
            <person name="Bae J.-W."/>
            <person name="Lee S.-Y."/>
        </authorList>
    </citation>
    <scope>NUCLEOTIDE SEQUENCE [LARGE SCALE GENOMIC DNA]</scope>
    <source>
        <strain evidence="7 8">H23M41</strain>
    </source>
</reference>
<keyword evidence="1 5" id="KW-0732">Signal</keyword>
<dbReference type="Pfam" id="PF09864">
    <property type="entry name" value="MliC"/>
    <property type="match status" value="1"/>
</dbReference>
<dbReference type="InterPro" id="IPR018660">
    <property type="entry name" value="MliC"/>
</dbReference>
<feature type="chain" id="PRO_5046727988" evidence="5">
    <location>
        <begin position="26"/>
        <end position="112"/>
    </location>
</feature>
<organism evidence="7 8">
    <name type="scientific">Novilysobacter avium</name>
    <dbReference type="NCBI Taxonomy" id="2781023"/>
    <lineage>
        <taxon>Bacteria</taxon>
        <taxon>Pseudomonadati</taxon>
        <taxon>Pseudomonadota</taxon>
        <taxon>Gammaproteobacteria</taxon>
        <taxon>Lysobacterales</taxon>
        <taxon>Lysobacteraceae</taxon>
        <taxon>Novilysobacter</taxon>
    </lineage>
</organism>
<evidence type="ECO:0000256" key="4">
    <source>
        <dbReference type="ARBA" id="ARBA00023288"/>
    </source>
</evidence>
<proteinExistence type="predicted"/>
<dbReference type="PROSITE" id="PS51257">
    <property type="entry name" value="PROKAR_LIPOPROTEIN"/>
    <property type="match status" value="1"/>
</dbReference>
<dbReference type="Proteomes" id="UP000593932">
    <property type="component" value="Chromosome"/>
</dbReference>
<evidence type="ECO:0000256" key="3">
    <source>
        <dbReference type="ARBA" id="ARBA00023139"/>
    </source>
</evidence>
<evidence type="ECO:0000256" key="5">
    <source>
        <dbReference type="SAM" id="SignalP"/>
    </source>
</evidence>
<evidence type="ECO:0000313" key="7">
    <source>
        <dbReference type="EMBL" id="QOW22036.1"/>
    </source>
</evidence>
<feature type="signal peptide" evidence="5">
    <location>
        <begin position="1"/>
        <end position="25"/>
    </location>
</feature>
<name>A0A7S6UKQ4_9GAMM</name>
<feature type="domain" description="C-type lysozyme inhibitor" evidence="6">
    <location>
        <begin position="33"/>
        <end position="99"/>
    </location>
</feature>